<proteinExistence type="predicted"/>
<keyword evidence="2" id="KW-1185">Reference proteome</keyword>
<dbReference type="EMBL" id="FPAS01000001">
    <property type="protein sequence ID" value="SFT53018.1"/>
    <property type="molecule type" value="Genomic_DNA"/>
</dbReference>
<dbReference type="RefSeq" id="WP_090247319.1">
    <property type="nucleotide sequence ID" value="NZ_FPAS01000001.1"/>
</dbReference>
<protein>
    <submittedName>
        <fullName evidence="1">Uncharacterized protein</fullName>
    </submittedName>
</protein>
<dbReference type="OrthoDB" id="8079725at2"/>
<evidence type="ECO:0000313" key="1">
    <source>
        <dbReference type="EMBL" id="SFT53018.1"/>
    </source>
</evidence>
<name>A0A1I6YRM2_9FLAO</name>
<accession>A0A1I6YRM2</accession>
<sequence length="235" mass="27553">MKSTALAINWKTAKEGFTPSIDVLDTDLKLNFKISSEGISYLQEDEPVFLNFQNVYGYSSTNITAEAYNQGAYRWKEDDLQWGGFIELKKSNFLQNPPTHFQQVIKNPKGLKLRHFVFFGPEQIIECIAEDYKFSFENDPQEALEAKYPKAYLNYYLSLFFTHFENVNAENLRMFTDLYLQLTKRKDFPLLQDEVKAIEKNKDAGLVLKYVHSLTQSKFTEKQLKEVLKYIVQYK</sequence>
<dbReference type="STRING" id="477690.SAMN05216474_1112"/>
<gene>
    <name evidence="1" type="ORF">SAMN05216474_1112</name>
</gene>
<organism evidence="1 2">
    <name type="scientific">Lishizhenia tianjinensis</name>
    <dbReference type="NCBI Taxonomy" id="477690"/>
    <lineage>
        <taxon>Bacteria</taxon>
        <taxon>Pseudomonadati</taxon>
        <taxon>Bacteroidota</taxon>
        <taxon>Flavobacteriia</taxon>
        <taxon>Flavobacteriales</taxon>
        <taxon>Crocinitomicaceae</taxon>
        <taxon>Lishizhenia</taxon>
    </lineage>
</organism>
<dbReference type="Proteomes" id="UP000236454">
    <property type="component" value="Unassembled WGS sequence"/>
</dbReference>
<reference evidence="1 2" key="1">
    <citation type="submission" date="2016-10" db="EMBL/GenBank/DDBJ databases">
        <authorList>
            <person name="de Groot N.N."/>
        </authorList>
    </citation>
    <scope>NUCLEOTIDE SEQUENCE [LARGE SCALE GENOMIC DNA]</scope>
    <source>
        <strain evidence="1 2">CGMCC 1.7005</strain>
    </source>
</reference>
<dbReference type="AlphaFoldDB" id="A0A1I6YRM2"/>
<evidence type="ECO:0000313" key="2">
    <source>
        <dbReference type="Proteomes" id="UP000236454"/>
    </source>
</evidence>